<dbReference type="RefSeq" id="WP_154072628.1">
    <property type="nucleotide sequence ID" value="NZ_LT670817.1"/>
</dbReference>
<sequence>MPGRALIAVAVLAALAASSSIAAVQDTPKLDYDYFKTRVEPIFLSKRPDHARCYVCHVESNNAFHLERLAAGAQSWTEEQSRRNFEMISILVNPGDPDTSRLLLHPLAPEGGGDVFHSGGRQFSSKRDPAWRALAAWVNGATLASPKK</sequence>
<accession>A0A1M5WLP3</accession>
<evidence type="ECO:0008006" key="4">
    <source>
        <dbReference type="Google" id="ProtNLM"/>
    </source>
</evidence>
<evidence type="ECO:0000313" key="3">
    <source>
        <dbReference type="Proteomes" id="UP000189796"/>
    </source>
</evidence>
<evidence type="ECO:0000313" key="2">
    <source>
        <dbReference type="EMBL" id="SHH88417.1"/>
    </source>
</evidence>
<proteinExistence type="predicted"/>
<reference evidence="2 3" key="1">
    <citation type="submission" date="2016-11" db="EMBL/GenBank/DDBJ databases">
        <authorList>
            <person name="Jaros S."/>
            <person name="Januszkiewicz K."/>
            <person name="Wedrychowicz H."/>
        </authorList>
    </citation>
    <scope>NUCLEOTIDE SEQUENCE [LARGE SCALE GENOMIC DNA]</scope>
    <source>
        <strain evidence="2 3">GAS138</strain>
    </source>
</reference>
<dbReference type="EMBL" id="LT670817">
    <property type="protein sequence ID" value="SHH88417.1"/>
    <property type="molecule type" value="Genomic_DNA"/>
</dbReference>
<dbReference type="Proteomes" id="UP000189796">
    <property type="component" value="Chromosome I"/>
</dbReference>
<name>A0A1M5WLP3_9BRAD</name>
<evidence type="ECO:0000256" key="1">
    <source>
        <dbReference type="SAM" id="SignalP"/>
    </source>
</evidence>
<feature type="signal peptide" evidence="1">
    <location>
        <begin position="1"/>
        <end position="22"/>
    </location>
</feature>
<dbReference type="OrthoDB" id="8235728at2"/>
<keyword evidence="1" id="KW-0732">Signal</keyword>
<organism evidence="2 3">
    <name type="scientific">Bradyrhizobium erythrophlei</name>
    <dbReference type="NCBI Taxonomy" id="1437360"/>
    <lineage>
        <taxon>Bacteria</taxon>
        <taxon>Pseudomonadati</taxon>
        <taxon>Pseudomonadota</taxon>
        <taxon>Alphaproteobacteria</taxon>
        <taxon>Hyphomicrobiales</taxon>
        <taxon>Nitrobacteraceae</taxon>
        <taxon>Bradyrhizobium</taxon>
    </lineage>
</organism>
<dbReference type="AlphaFoldDB" id="A0A1M5WLP3"/>
<protein>
    <recommendedName>
        <fullName evidence="4">Cytochrome c domain-containing protein</fullName>
    </recommendedName>
</protein>
<feature type="chain" id="PRO_5013382277" description="Cytochrome c domain-containing protein" evidence="1">
    <location>
        <begin position="23"/>
        <end position="148"/>
    </location>
</feature>
<gene>
    <name evidence="2" type="ORF">SAMN05443248_6660</name>
</gene>